<feature type="compositionally biased region" description="Low complexity" evidence="1">
    <location>
        <begin position="19"/>
        <end position="42"/>
    </location>
</feature>
<protein>
    <recommendedName>
        <fullName evidence="5">SipW-cognate class signal peptide</fullName>
    </recommendedName>
</protein>
<proteinExistence type="predicted"/>
<evidence type="ECO:0000256" key="1">
    <source>
        <dbReference type="SAM" id="MobiDB-lite"/>
    </source>
</evidence>
<evidence type="ECO:0008006" key="5">
    <source>
        <dbReference type="Google" id="ProtNLM"/>
    </source>
</evidence>
<dbReference type="EMBL" id="FNIR01000005">
    <property type="protein sequence ID" value="SDO36114.1"/>
    <property type="molecule type" value="Genomic_DNA"/>
</dbReference>
<gene>
    <name evidence="3" type="ORF">SAMN05660199_01802</name>
</gene>
<keyword evidence="4" id="KW-1185">Reference proteome</keyword>
<keyword evidence="2" id="KW-0812">Transmembrane</keyword>
<keyword evidence="2" id="KW-1133">Transmembrane helix</keyword>
<sequence length="234" mass="23216">MHNGTKWFRESIVRRIDPGAEPVTTSTTTTGPTVTPSAAPAPCHTHRRRGRIVGAAAVALAGASLLGTGAFSAWNATTAVSGNVAAGVVTPALVDANGGSFTTAVANLLPADYFYRYVDVRNDGSAPSTFTGTVTASGDLAGQVLVEATSCSVAWTAGSVCSGTTTALGTGTPTAATPLVVNHGTVANGASAAQHVRYKFTFSASAPSTLQGKTGSLSATVSNTAVGGNDRTGG</sequence>
<organism evidence="3 4">
    <name type="scientific">Klenkia soli</name>
    <dbReference type="NCBI Taxonomy" id="1052260"/>
    <lineage>
        <taxon>Bacteria</taxon>
        <taxon>Bacillati</taxon>
        <taxon>Actinomycetota</taxon>
        <taxon>Actinomycetes</taxon>
        <taxon>Geodermatophilales</taxon>
        <taxon>Geodermatophilaceae</taxon>
        <taxon>Klenkia</taxon>
    </lineage>
</organism>
<dbReference type="STRING" id="1052260.SAMN05660199_01802"/>
<reference evidence="4" key="1">
    <citation type="submission" date="2016-10" db="EMBL/GenBank/DDBJ databases">
        <authorList>
            <person name="Varghese N."/>
            <person name="Submissions S."/>
        </authorList>
    </citation>
    <scope>NUCLEOTIDE SEQUENCE [LARGE SCALE GENOMIC DNA]</scope>
    <source>
        <strain evidence="4">DSM 45843</strain>
    </source>
</reference>
<evidence type="ECO:0000313" key="4">
    <source>
        <dbReference type="Proteomes" id="UP000199088"/>
    </source>
</evidence>
<dbReference type="Proteomes" id="UP000199088">
    <property type="component" value="Unassembled WGS sequence"/>
</dbReference>
<feature type="region of interest" description="Disordered" evidence="1">
    <location>
        <begin position="18"/>
        <end position="43"/>
    </location>
</feature>
<accession>A0A1H0IX76</accession>
<name>A0A1H0IX76_9ACTN</name>
<feature type="transmembrane region" description="Helical" evidence="2">
    <location>
        <begin position="52"/>
        <end position="74"/>
    </location>
</feature>
<dbReference type="AlphaFoldDB" id="A0A1H0IX76"/>
<keyword evidence="2" id="KW-0472">Membrane</keyword>
<evidence type="ECO:0000256" key="2">
    <source>
        <dbReference type="SAM" id="Phobius"/>
    </source>
</evidence>
<evidence type="ECO:0000313" key="3">
    <source>
        <dbReference type="EMBL" id="SDO36114.1"/>
    </source>
</evidence>